<keyword evidence="1" id="KW-0812">Transmembrane</keyword>
<feature type="transmembrane region" description="Helical" evidence="1">
    <location>
        <begin position="129"/>
        <end position="149"/>
    </location>
</feature>
<dbReference type="InterPro" id="IPR003675">
    <property type="entry name" value="Rce1/LyrA-like_dom"/>
</dbReference>
<sequence length="258" mass="30408">MLQFRLFQSNLYFILLFMVALVSFQLNRLTIEFFILFTLLIVVAFLKEKQRVFVWISIAYFFGEFLHLYANRFLNEMNFPVHAVYIAEKLLLLFPILCIIYVRYKFKQNITIFHHSTSILQVSNKHRRAIFLLLIILALSLLILLLALYHFSFSYVGYMLLYAAISSMIEEILWRSLLMQSMQSLTNNWMALTLSSIAYGCSYLMYGYSIEICLVFALSGFLYGWITIYYKRLVPSIICHFFIFIGMIVSGIIPFSLF</sequence>
<organism evidence="3 4">
    <name type="scientific">Niallia oryzisoli</name>
    <dbReference type="NCBI Taxonomy" id="1737571"/>
    <lineage>
        <taxon>Bacteria</taxon>
        <taxon>Bacillati</taxon>
        <taxon>Bacillota</taxon>
        <taxon>Bacilli</taxon>
        <taxon>Bacillales</taxon>
        <taxon>Bacillaceae</taxon>
        <taxon>Niallia</taxon>
    </lineage>
</organism>
<keyword evidence="1" id="KW-1133">Transmembrane helix</keyword>
<feature type="transmembrane region" description="Helical" evidence="1">
    <location>
        <begin position="12"/>
        <end position="45"/>
    </location>
</feature>
<reference evidence="3 4" key="1">
    <citation type="submission" date="2023-10" db="EMBL/GenBank/DDBJ databases">
        <title>Niallia locisalis sp.nov. isolated from a salt pond sample.</title>
        <authorList>
            <person name="Li X.-J."/>
            <person name="Dong L."/>
        </authorList>
    </citation>
    <scope>NUCLEOTIDE SEQUENCE [LARGE SCALE GENOMIC DNA]</scope>
    <source>
        <strain evidence="3 4">DSM 29761</strain>
    </source>
</reference>
<keyword evidence="3" id="KW-0378">Hydrolase</keyword>
<keyword evidence="1" id="KW-0472">Membrane</keyword>
<feature type="domain" description="CAAX prenyl protease 2/Lysostaphin resistance protein A-like" evidence="2">
    <location>
        <begin position="155"/>
        <end position="243"/>
    </location>
</feature>
<dbReference type="RefSeq" id="WP_338452346.1">
    <property type="nucleotide sequence ID" value="NZ_CP137640.1"/>
</dbReference>
<feature type="transmembrane region" description="Helical" evidence="1">
    <location>
        <begin position="237"/>
        <end position="257"/>
    </location>
</feature>
<dbReference type="EMBL" id="CP137640">
    <property type="protein sequence ID" value="WVX83462.1"/>
    <property type="molecule type" value="Genomic_DNA"/>
</dbReference>
<gene>
    <name evidence="3" type="ORF">R4Z09_10940</name>
</gene>
<dbReference type="Pfam" id="PF02517">
    <property type="entry name" value="Rce1-like"/>
    <property type="match status" value="1"/>
</dbReference>
<protein>
    <submittedName>
        <fullName evidence="3">CPBP family intramembrane glutamic endopeptidase</fullName>
        <ecNumber evidence="3">3.4.-.-</ecNumber>
    </submittedName>
</protein>
<proteinExistence type="predicted"/>
<feature type="transmembrane region" description="Helical" evidence="1">
    <location>
        <begin position="52"/>
        <end position="70"/>
    </location>
</feature>
<evidence type="ECO:0000259" key="2">
    <source>
        <dbReference type="Pfam" id="PF02517"/>
    </source>
</evidence>
<accession>A0ABZ2CI49</accession>
<dbReference type="EC" id="3.4.-.-" evidence="3"/>
<dbReference type="Proteomes" id="UP001357223">
    <property type="component" value="Chromosome"/>
</dbReference>
<evidence type="ECO:0000256" key="1">
    <source>
        <dbReference type="SAM" id="Phobius"/>
    </source>
</evidence>
<feature type="transmembrane region" description="Helical" evidence="1">
    <location>
        <begin position="82"/>
        <end position="102"/>
    </location>
</feature>
<dbReference type="GO" id="GO:0016787">
    <property type="term" value="F:hydrolase activity"/>
    <property type="evidence" value="ECO:0007669"/>
    <property type="project" value="UniProtKB-KW"/>
</dbReference>
<evidence type="ECO:0000313" key="3">
    <source>
        <dbReference type="EMBL" id="WVX83462.1"/>
    </source>
</evidence>
<evidence type="ECO:0000313" key="4">
    <source>
        <dbReference type="Proteomes" id="UP001357223"/>
    </source>
</evidence>
<keyword evidence="4" id="KW-1185">Reference proteome</keyword>
<name>A0ABZ2CI49_9BACI</name>
<feature type="transmembrane region" description="Helical" evidence="1">
    <location>
        <begin position="212"/>
        <end position="230"/>
    </location>
</feature>